<protein>
    <submittedName>
        <fullName evidence="1">C4-dicarboxylate ABC transporter substrate-binding protein</fullName>
    </submittedName>
</protein>
<gene>
    <name evidence="1" type="ORF">DY252_17195</name>
</gene>
<dbReference type="Proteomes" id="UP000256971">
    <property type="component" value="Chromosome"/>
</dbReference>
<dbReference type="Gene3D" id="3.40.190.10">
    <property type="entry name" value="Periplasmic binding protein-like II"/>
    <property type="match status" value="2"/>
</dbReference>
<accession>A0ABM6Y4S8</accession>
<dbReference type="InterPro" id="IPR011852">
    <property type="entry name" value="TRAP_TAXI"/>
</dbReference>
<dbReference type="PANTHER" id="PTHR42941">
    <property type="entry name" value="SLL1037 PROTEIN"/>
    <property type="match status" value="1"/>
</dbReference>
<evidence type="ECO:0000313" key="2">
    <source>
        <dbReference type="Proteomes" id="UP000256971"/>
    </source>
</evidence>
<dbReference type="PANTHER" id="PTHR42941:SF1">
    <property type="entry name" value="SLL1037 PROTEIN"/>
    <property type="match status" value="1"/>
</dbReference>
<dbReference type="EMBL" id="CP031555">
    <property type="protein sequence ID" value="AXO15761.1"/>
    <property type="molecule type" value="Genomic_DNA"/>
</dbReference>
<sequence length="344" mass="36521">MIDLVSIRETKMRRIKRIVFAAAGIFLFAEGAAAAENIVLATASTGGSYYPVGVALSTAVTNDLAEFYDIRMSPITWGGSAENVDLIRLGEAQMAIMMGLYGRDGYTASGTRAGRPAVTNLRSIAALWQNVEQFVVRKDKIKSGTLADLGDLGTQFSIGPRNSGTEGTSRLVLGAVGIEPEKAFSVTNMKYDAAAEALQNGRIDGMSASAGVPTPSVAQAFVTSGDEIALLNVSDEQLEAISKGSGGLFTRAEIKAGTYENQGETVQTIRQPNFLAVSAGLSEETVYLITKAMFENLHKLQQANQAARAISMDDALQGLPVPLHPGAIRYYKDVGIDVPTHLLP</sequence>
<dbReference type="Pfam" id="PF16868">
    <property type="entry name" value="NMT1_3"/>
    <property type="match status" value="1"/>
</dbReference>
<dbReference type="NCBIfam" id="TIGR02122">
    <property type="entry name" value="TRAP_TAXI"/>
    <property type="match status" value="1"/>
</dbReference>
<dbReference type="CDD" id="cd13520">
    <property type="entry name" value="PBP2_TAXI_TRAP"/>
    <property type="match status" value="1"/>
</dbReference>
<keyword evidence="2" id="KW-1185">Reference proteome</keyword>
<dbReference type="SUPFAM" id="SSF53850">
    <property type="entry name" value="Periplasmic binding protein-like II"/>
    <property type="match status" value="1"/>
</dbReference>
<name>A0ABM6Y4S8_9PROT</name>
<proteinExistence type="predicted"/>
<evidence type="ECO:0000313" key="1">
    <source>
        <dbReference type="EMBL" id="AXO15761.1"/>
    </source>
</evidence>
<reference evidence="1 2" key="1">
    <citation type="submission" date="2018-08" db="EMBL/GenBank/DDBJ databases">
        <title>Complete genome sequence of type strain Thalassospira indica MCCC 1A01103T, isolated from isolated from deep seawater of the Indian Ocean.</title>
        <authorList>
            <person name="Liu Y."/>
        </authorList>
    </citation>
    <scope>NUCLEOTIDE SEQUENCE [LARGE SCALE GENOMIC DNA]</scope>
    <source>
        <strain evidence="1 2">PB8BT</strain>
    </source>
</reference>
<organism evidence="1 2">
    <name type="scientific">Thalassospira indica</name>
    <dbReference type="NCBI Taxonomy" id="1891279"/>
    <lineage>
        <taxon>Bacteria</taxon>
        <taxon>Pseudomonadati</taxon>
        <taxon>Pseudomonadota</taxon>
        <taxon>Alphaproteobacteria</taxon>
        <taxon>Rhodospirillales</taxon>
        <taxon>Thalassospiraceae</taxon>
        <taxon>Thalassospira</taxon>
    </lineage>
</organism>